<feature type="transmembrane region" description="Helical" evidence="1">
    <location>
        <begin position="88"/>
        <end position="112"/>
    </location>
</feature>
<dbReference type="AlphaFoldDB" id="A0A844FGX2"/>
<comment type="caution">
    <text evidence="2">The sequence shown here is derived from an EMBL/GenBank/DDBJ whole genome shotgun (WGS) entry which is preliminary data.</text>
</comment>
<dbReference type="Proteomes" id="UP000462760">
    <property type="component" value="Unassembled WGS sequence"/>
</dbReference>
<gene>
    <name evidence="2" type="ORF">FYJ27_05705</name>
</gene>
<feature type="transmembrane region" description="Helical" evidence="1">
    <location>
        <begin position="381"/>
        <end position="398"/>
    </location>
</feature>
<feature type="transmembrane region" description="Helical" evidence="1">
    <location>
        <begin position="343"/>
        <end position="361"/>
    </location>
</feature>
<feature type="transmembrane region" description="Helical" evidence="1">
    <location>
        <begin position="201"/>
        <end position="220"/>
    </location>
</feature>
<feature type="transmembrane region" description="Helical" evidence="1">
    <location>
        <begin position="426"/>
        <end position="446"/>
    </location>
</feature>
<feature type="transmembrane region" description="Helical" evidence="1">
    <location>
        <begin position="264"/>
        <end position="285"/>
    </location>
</feature>
<feature type="transmembrane region" description="Helical" evidence="1">
    <location>
        <begin position="62"/>
        <end position="82"/>
    </location>
</feature>
<keyword evidence="1" id="KW-0812">Transmembrane</keyword>
<evidence type="ECO:0000313" key="2">
    <source>
        <dbReference type="EMBL" id="MSS43226.1"/>
    </source>
</evidence>
<keyword evidence="1" id="KW-1133">Transmembrane helix</keyword>
<keyword evidence="1" id="KW-0472">Membrane</keyword>
<evidence type="ECO:0000313" key="3">
    <source>
        <dbReference type="Proteomes" id="UP000462760"/>
    </source>
</evidence>
<feature type="transmembrane region" description="Helical" evidence="1">
    <location>
        <begin position="161"/>
        <end position="189"/>
    </location>
</feature>
<feature type="transmembrane region" description="Helical" evidence="1">
    <location>
        <begin position="452"/>
        <end position="472"/>
    </location>
</feature>
<reference evidence="2 3" key="1">
    <citation type="submission" date="2019-08" db="EMBL/GenBank/DDBJ databases">
        <title>In-depth cultivation of the pig gut microbiome towards novel bacterial diversity and tailored functional studies.</title>
        <authorList>
            <person name="Wylensek D."/>
            <person name="Hitch T.C.A."/>
            <person name="Clavel T."/>
        </authorList>
    </citation>
    <scope>NUCLEOTIDE SEQUENCE [LARGE SCALE GENOMIC DNA]</scope>
    <source>
        <strain evidence="2 3">Med78-601-WT-4W-RMD-3</strain>
    </source>
</reference>
<organism evidence="2 3">
    <name type="scientific">Anaerosalibacter bizertensis</name>
    <dbReference type="NCBI Taxonomy" id="932217"/>
    <lineage>
        <taxon>Bacteria</taxon>
        <taxon>Bacillati</taxon>
        <taxon>Bacillota</taxon>
        <taxon>Tissierellia</taxon>
        <taxon>Tissierellales</taxon>
        <taxon>Sporanaerobacteraceae</taxon>
        <taxon>Anaerosalibacter</taxon>
    </lineage>
</organism>
<evidence type="ECO:0000256" key="1">
    <source>
        <dbReference type="SAM" id="Phobius"/>
    </source>
</evidence>
<feature type="transmembrane region" description="Helical" evidence="1">
    <location>
        <begin position="133"/>
        <end position="155"/>
    </location>
</feature>
<proteinExistence type="predicted"/>
<accession>A0A844FGX2</accession>
<dbReference type="RefSeq" id="WP_154483905.1">
    <property type="nucleotide sequence ID" value="NZ_VULR01000006.1"/>
</dbReference>
<dbReference type="OrthoDB" id="2659138at2"/>
<protein>
    <submittedName>
        <fullName evidence="2">Uncharacterized protein</fullName>
    </submittedName>
</protein>
<sequence length="547" mass="63251">MKDFKVLKFMDRFKGLFKSFGIDYDTMRKILQVKLTLDGRRVPTVMNNNSYKNEGNSIKKSLGFYILLGLVLVPFVISNQNYLFQMSFLFGILMFMMMTILISDFSSVLLDLRDKDIILSKPVDGKTLSAAKTIHIMIYMFFITFSFTGPSLAVSLYRNGFLFFIIFLLSIILMDLLIVALTALLYLLILKFFDGEKLKDIINYVQIILTIALSVGYQLIGRLFDFSNIMNIDFVPKWWQYLLPSMWFGGPFELILKRNYDPHIIFFSVLAVIVPILAIIIYVKLTPTFEDNLQKLNSSSGIVKAKNKGFNYHLSQLACRTKEEKTFFRFATNMMKKERDFKLRVYPSLGLSLVFPFIFLLSDFKNEGWEYIASSKLYFNIYFIGLMIPTVLMMIGYSNKYKGAWIYKILPFNDTSAIFKGTIKAFIINLLLPMYIFESIIFMIIFKGRIGLDLVIIFINIVLFTAICFIILEKTLPFSEPFESANKSGKFIIIPLFLTIAALAGVHYLSTKIVYGRYIYLLILVTINLFIWKKAFNVKIEGNHSPQ</sequence>
<feature type="transmembrane region" description="Helical" evidence="1">
    <location>
        <begin position="515"/>
        <end position="532"/>
    </location>
</feature>
<feature type="transmembrane region" description="Helical" evidence="1">
    <location>
        <begin position="492"/>
        <end position="509"/>
    </location>
</feature>
<name>A0A844FGX2_9FIRM</name>
<dbReference type="EMBL" id="VULR01000006">
    <property type="protein sequence ID" value="MSS43226.1"/>
    <property type="molecule type" value="Genomic_DNA"/>
</dbReference>